<protein>
    <submittedName>
        <fullName evidence="1">Uncharacterized protein</fullName>
    </submittedName>
</protein>
<dbReference type="EMBL" id="AP014946">
    <property type="protein sequence ID" value="BAT60691.1"/>
    <property type="molecule type" value="Genomic_DNA"/>
</dbReference>
<dbReference type="RefSeq" id="WP_130364537.1">
    <property type="nucleotide sequence ID" value="NZ_AP014946.1"/>
</dbReference>
<dbReference type="KEGG" id="vgo:GJW-30_1_03240"/>
<evidence type="ECO:0000313" key="2">
    <source>
        <dbReference type="Proteomes" id="UP000236884"/>
    </source>
</evidence>
<organism evidence="1 2">
    <name type="scientific">Variibacter gotjawalensis</name>
    <dbReference type="NCBI Taxonomy" id="1333996"/>
    <lineage>
        <taxon>Bacteria</taxon>
        <taxon>Pseudomonadati</taxon>
        <taxon>Pseudomonadota</taxon>
        <taxon>Alphaproteobacteria</taxon>
        <taxon>Hyphomicrobiales</taxon>
        <taxon>Nitrobacteraceae</taxon>
        <taxon>Variibacter</taxon>
    </lineage>
</organism>
<gene>
    <name evidence="1" type="ORF">GJW-30_1_03240</name>
</gene>
<name>A0A0S3PXR5_9BRAD</name>
<evidence type="ECO:0000313" key="1">
    <source>
        <dbReference type="EMBL" id="BAT60691.1"/>
    </source>
</evidence>
<proteinExistence type="predicted"/>
<keyword evidence="2" id="KW-1185">Reference proteome</keyword>
<sequence length="89" mass="9820">MAAIVPFLVKQAGRAASGYTNIHTEQLTALRRKWKNSLLTTVGENYIGVPEAVNAGWPIWNYGGQNARLGVKTMMSKICKELKDRIDAS</sequence>
<dbReference type="AlphaFoldDB" id="A0A0S3PXR5"/>
<dbReference type="Proteomes" id="UP000236884">
    <property type="component" value="Chromosome"/>
</dbReference>
<accession>A0A0S3PXR5</accession>
<reference evidence="1 2" key="1">
    <citation type="submission" date="2015-08" db="EMBL/GenBank/DDBJ databases">
        <title>Investigation of the bacterial diversity of lava forest soil.</title>
        <authorList>
            <person name="Lee J.S."/>
        </authorList>
    </citation>
    <scope>NUCLEOTIDE SEQUENCE [LARGE SCALE GENOMIC DNA]</scope>
    <source>
        <strain evidence="1 2">GJW-30</strain>
    </source>
</reference>